<accession>A0A1J0VXS9</accession>
<feature type="region of interest" description="Disordered" evidence="1">
    <location>
        <begin position="45"/>
        <end position="79"/>
    </location>
</feature>
<reference evidence="3" key="1">
    <citation type="submission" date="2016-11" db="EMBL/GenBank/DDBJ databases">
        <authorList>
            <person name="Jaros S."/>
            <person name="Januszkiewicz K."/>
            <person name="Wedrychowicz H."/>
        </authorList>
    </citation>
    <scope>NUCLEOTIDE SEQUENCE [LARGE SCALE GENOMIC DNA]</scope>
    <source>
        <strain evidence="3">Y48</strain>
    </source>
</reference>
<gene>
    <name evidence="3" type="ORF">BOX37_26050</name>
</gene>
<evidence type="ECO:0000256" key="1">
    <source>
        <dbReference type="SAM" id="MobiDB-lite"/>
    </source>
</evidence>
<organism evidence="3 4">
    <name type="scientific">Nocardia mangyaensis</name>
    <dbReference type="NCBI Taxonomy" id="2213200"/>
    <lineage>
        <taxon>Bacteria</taxon>
        <taxon>Bacillati</taxon>
        <taxon>Actinomycetota</taxon>
        <taxon>Actinomycetes</taxon>
        <taxon>Mycobacteriales</taxon>
        <taxon>Nocardiaceae</taxon>
        <taxon>Nocardia</taxon>
    </lineage>
</organism>
<protein>
    <submittedName>
        <fullName evidence="3">Uncharacterized protein</fullName>
    </submittedName>
</protein>
<dbReference type="AlphaFoldDB" id="A0A1J0VXS9"/>
<name>A0A1J0VXS9_9NOCA</name>
<keyword evidence="2" id="KW-0812">Transmembrane</keyword>
<dbReference type="KEGG" id="nsl:BOX37_26050"/>
<dbReference type="OrthoDB" id="4571846at2"/>
<evidence type="ECO:0000313" key="4">
    <source>
        <dbReference type="Proteomes" id="UP000183810"/>
    </source>
</evidence>
<keyword evidence="2" id="KW-1133">Transmembrane helix</keyword>
<keyword evidence="4" id="KW-1185">Reference proteome</keyword>
<evidence type="ECO:0000313" key="3">
    <source>
        <dbReference type="EMBL" id="APE36821.1"/>
    </source>
</evidence>
<feature type="transmembrane region" description="Helical" evidence="2">
    <location>
        <begin position="135"/>
        <end position="156"/>
    </location>
</feature>
<dbReference type="RefSeq" id="WP_071930004.1">
    <property type="nucleotide sequence ID" value="NZ_CP018082.1"/>
</dbReference>
<dbReference type="EMBL" id="CP018082">
    <property type="protein sequence ID" value="APE36821.1"/>
    <property type="molecule type" value="Genomic_DNA"/>
</dbReference>
<dbReference type="Proteomes" id="UP000183810">
    <property type="component" value="Chromosome"/>
</dbReference>
<proteinExistence type="predicted"/>
<evidence type="ECO:0000256" key="2">
    <source>
        <dbReference type="SAM" id="Phobius"/>
    </source>
</evidence>
<keyword evidence="2" id="KW-0472">Membrane</keyword>
<sequence length="195" mass="20114">MIDQPPHPRALGIARALAVLTLLAGIVAMHSAVFAPVSAHAAHASETGSTAHPLPEPPITRVPEGQLAAHSAEPRPAAHVAEIQTAARPSNEQPVTHTAGGHSLGAEEVVVTRESGDAHAAGTGCGAPSCSEHTAVHACVFILAALAIALSLVRLYRLGDGSAEARSVSTISRGRRRRPPPWTVLTLSQLAILRI</sequence>